<accession>A0A1I6YLY8</accession>
<keyword evidence="5" id="KW-0963">Cytoplasm</keyword>
<dbReference type="Gene3D" id="3.40.50.300">
    <property type="entry name" value="P-loop containing nucleotide triphosphate hydrolases"/>
    <property type="match status" value="1"/>
</dbReference>
<comment type="similarity">
    <text evidence="1 5">Belongs to the CoaE family.</text>
</comment>
<evidence type="ECO:0000256" key="2">
    <source>
        <dbReference type="ARBA" id="ARBA00022741"/>
    </source>
</evidence>
<dbReference type="PANTHER" id="PTHR10695">
    <property type="entry name" value="DEPHOSPHO-COA KINASE-RELATED"/>
    <property type="match status" value="1"/>
</dbReference>
<dbReference type="GO" id="GO:0005737">
    <property type="term" value="C:cytoplasm"/>
    <property type="evidence" value="ECO:0007669"/>
    <property type="project" value="UniProtKB-SubCell"/>
</dbReference>
<dbReference type="InterPro" id="IPR001977">
    <property type="entry name" value="Depp_CoAkinase"/>
</dbReference>
<reference evidence="7 8" key="1">
    <citation type="submission" date="2016-10" db="EMBL/GenBank/DDBJ databases">
        <authorList>
            <person name="de Groot N.N."/>
        </authorList>
    </citation>
    <scope>NUCLEOTIDE SEQUENCE [LARGE SCALE GENOMIC DNA]</scope>
    <source>
        <strain evidence="7 8">CGMCC 1.7005</strain>
    </source>
</reference>
<dbReference type="AlphaFoldDB" id="A0A1I6YLY8"/>
<dbReference type="NCBIfam" id="TIGR00152">
    <property type="entry name" value="dephospho-CoA kinase"/>
    <property type="match status" value="1"/>
</dbReference>
<evidence type="ECO:0000256" key="5">
    <source>
        <dbReference type="HAMAP-Rule" id="MF_00376"/>
    </source>
</evidence>
<dbReference type="OrthoDB" id="9812943at2"/>
<keyword evidence="5" id="KW-0808">Transferase</keyword>
<evidence type="ECO:0000256" key="4">
    <source>
        <dbReference type="ARBA" id="ARBA00022993"/>
    </source>
</evidence>
<comment type="catalytic activity">
    <reaction evidence="5">
        <text>3'-dephospho-CoA + ATP = ADP + CoA + H(+)</text>
        <dbReference type="Rhea" id="RHEA:18245"/>
        <dbReference type="ChEBI" id="CHEBI:15378"/>
        <dbReference type="ChEBI" id="CHEBI:30616"/>
        <dbReference type="ChEBI" id="CHEBI:57287"/>
        <dbReference type="ChEBI" id="CHEBI:57328"/>
        <dbReference type="ChEBI" id="CHEBI:456216"/>
        <dbReference type="EC" id="2.7.1.24"/>
    </reaction>
</comment>
<dbReference type="HAMAP" id="MF_00376">
    <property type="entry name" value="Dephospho_CoA_kinase"/>
    <property type="match status" value="1"/>
</dbReference>
<evidence type="ECO:0000313" key="8">
    <source>
        <dbReference type="Proteomes" id="UP000236454"/>
    </source>
</evidence>
<dbReference type="STRING" id="477690.SAMN05216474_1011"/>
<dbReference type="SUPFAM" id="SSF52540">
    <property type="entry name" value="P-loop containing nucleoside triphosphate hydrolases"/>
    <property type="match status" value="1"/>
</dbReference>
<dbReference type="Pfam" id="PF01121">
    <property type="entry name" value="CoaE"/>
    <property type="match status" value="1"/>
</dbReference>
<comment type="function">
    <text evidence="5">Catalyzes the phosphorylation of the 3'-hydroxyl group of dephosphocoenzyme A to form coenzyme A.</text>
</comment>
<feature type="binding site" evidence="5">
    <location>
        <begin position="13"/>
        <end position="18"/>
    </location>
    <ligand>
        <name>ATP</name>
        <dbReference type="ChEBI" id="CHEBI:30616"/>
    </ligand>
</feature>
<dbReference type="GO" id="GO:0004140">
    <property type="term" value="F:dephospho-CoA kinase activity"/>
    <property type="evidence" value="ECO:0007669"/>
    <property type="project" value="UniProtKB-UniRule"/>
</dbReference>
<organism evidence="7 8">
    <name type="scientific">Lishizhenia tianjinensis</name>
    <dbReference type="NCBI Taxonomy" id="477690"/>
    <lineage>
        <taxon>Bacteria</taxon>
        <taxon>Pseudomonadati</taxon>
        <taxon>Bacteroidota</taxon>
        <taxon>Flavobacteriia</taxon>
        <taxon>Flavobacteriales</taxon>
        <taxon>Crocinitomicaceae</taxon>
        <taxon>Lishizhenia</taxon>
    </lineage>
</organism>
<evidence type="ECO:0000256" key="3">
    <source>
        <dbReference type="ARBA" id="ARBA00022840"/>
    </source>
</evidence>
<evidence type="ECO:0000313" key="7">
    <source>
        <dbReference type="EMBL" id="SFT51509.1"/>
    </source>
</evidence>
<dbReference type="InterPro" id="IPR027417">
    <property type="entry name" value="P-loop_NTPase"/>
</dbReference>
<comment type="pathway">
    <text evidence="5">Cofactor biosynthesis; coenzyme A biosynthesis; CoA from (R)-pantothenate: step 5/5.</text>
</comment>
<dbReference type="PROSITE" id="PS51219">
    <property type="entry name" value="DPCK"/>
    <property type="match status" value="1"/>
</dbReference>
<gene>
    <name evidence="5" type="primary">coaE</name>
    <name evidence="7" type="ORF">SAMN05216474_1011</name>
</gene>
<proteinExistence type="inferred from homology"/>
<evidence type="ECO:0000256" key="1">
    <source>
        <dbReference type="ARBA" id="ARBA00009018"/>
    </source>
</evidence>
<keyword evidence="5 7" id="KW-0418">Kinase</keyword>
<keyword evidence="8" id="KW-1185">Reference proteome</keyword>
<name>A0A1I6YLY8_9FLAO</name>
<dbReference type="EC" id="2.7.1.24" evidence="5 6"/>
<dbReference type="UniPathway" id="UPA00241">
    <property type="reaction ID" value="UER00356"/>
</dbReference>
<dbReference type="PANTHER" id="PTHR10695:SF46">
    <property type="entry name" value="BIFUNCTIONAL COENZYME A SYNTHASE-RELATED"/>
    <property type="match status" value="1"/>
</dbReference>
<keyword evidence="3 5" id="KW-0067">ATP-binding</keyword>
<dbReference type="EMBL" id="FPAS01000001">
    <property type="protein sequence ID" value="SFT51509.1"/>
    <property type="molecule type" value="Genomic_DNA"/>
</dbReference>
<dbReference type="CDD" id="cd02022">
    <property type="entry name" value="DPCK"/>
    <property type="match status" value="1"/>
</dbReference>
<comment type="subcellular location">
    <subcellularLocation>
        <location evidence="5">Cytoplasm</location>
    </subcellularLocation>
</comment>
<keyword evidence="2 5" id="KW-0547">Nucleotide-binding</keyword>
<dbReference type="GO" id="GO:0015937">
    <property type="term" value="P:coenzyme A biosynthetic process"/>
    <property type="evidence" value="ECO:0007669"/>
    <property type="project" value="UniProtKB-UniRule"/>
</dbReference>
<dbReference type="RefSeq" id="WP_090247075.1">
    <property type="nucleotide sequence ID" value="NZ_FPAS01000001.1"/>
</dbReference>
<evidence type="ECO:0000256" key="6">
    <source>
        <dbReference type="NCBIfam" id="TIGR00152"/>
    </source>
</evidence>
<protein>
    <recommendedName>
        <fullName evidence="5 6">Dephospho-CoA kinase</fullName>
        <ecNumber evidence="5 6">2.7.1.24</ecNumber>
    </recommendedName>
    <alternativeName>
        <fullName evidence="5">Dephosphocoenzyme A kinase</fullName>
    </alternativeName>
</protein>
<dbReference type="Proteomes" id="UP000236454">
    <property type="component" value="Unassembled WGS sequence"/>
</dbReference>
<dbReference type="GO" id="GO:0005524">
    <property type="term" value="F:ATP binding"/>
    <property type="evidence" value="ECO:0007669"/>
    <property type="project" value="UniProtKB-UniRule"/>
</dbReference>
<sequence length="196" mass="21535">MTALKVGITGGIGAGKSIVSQIFEHLGYPVFNSDQVAKDLMVNNSELKQQIIALFGEQAYENNQLNRAHLSAIVFKDKSKIEALNQIVHPAVRAAFDQAAKNSSAPMIFNEAAILYETGAYKNFDHIILVTADEDIKIQRTMARDKVTEEAVKARLANQMSDAEKRSFAPFEIINDGSQLVLPQVLSFIANYSTSS</sequence>
<keyword evidence="4 5" id="KW-0173">Coenzyme A biosynthesis</keyword>